<dbReference type="RefSeq" id="WP_142905713.1">
    <property type="nucleotide sequence ID" value="NZ_ML660098.1"/>
</dbReference>
<protein>
    <recommendedName>
        <fullName evidence="3">Baseplate protein J-like domain-containing protein</fullName>
    </recommendedName>
</protein>
<evidence type="ECO:0008006" key="3">
    <source>
        <dbReference type="Google" id="ProtNLM"/>
    </source>
</evidence>
<proteinExistence type="predicted"/>
<dbReference type="EMBL" id="VHSG01000019">
    <property type="protein sequence ID" value="TQV72581.1"/>
    <property type="molecule type" value="Genomic_DNA"/>
</dbReference>
<comment type="caution">
    <text evidence="1">The sequence shown here is derived from an EMBL/GenBank/DDBJ whole genome shotgun (WGS) entry which is preliminary data.</text>
</comment>
<reference evidence="1 2" key="1">
    <citation type="submission" date="2019-06" db="EMBL/GenBank/DDBJ databases">
        <title>Whole genome sequence for Cellvibrionaceae sp. R142.</title>
        <authorList>
            <person name="Wang G."/>
        </authorList>
    </citation>
    <scope>NUCLEOTIDE SEQUENCE [LARGE SCALE GENOMIC DNA]</scope>
    <source>
        <strain evidence="1 2">R142</strain>
    </source>
</reference>
<dbReference type="OrthoDB" id="9793802at2"/>
<evidence type="ECO:0000313" key="1">
    <source>
        <dbReference type="EMBL" id="TQV72581.1"/>
    </source>
</evidence>
<organism evidence="1 2">
    <name type="scientific">Exilibacterium tricleocarpae</name>
    <dbReference type="NCBI Taxonomy" id="2591008"/>
    <lineage>
        <taxon>Bacteria</taxon>
        <taxon>Pseudomonadati</taxon>
        <taxon>Pseudomonadota</taxon>
        <taxon>Gammaproteobacteria</taxon>
        <taxon>Cellvibrionales</taxon>
        <taxon>Cellvibrionaceae</taxon>
        <taxon>Exilibacterium</taxon>
    </lineage>
</organism>
<sequence length="469" mass="51138">MSDGRLHDRDLAALPAPAAVEALDYEALLSACKEELQQRIPELNMAVLPESDPISKVLEVLAYRELLIRQTLNEAVRGSYLALANGPDLNRLLSLMQVGAGASEAGSMRIPPVFNSVHTAGSKSAYLHLAGKFASDRAADIAVHMDSLGEILITLLPTMLPLHQGTLSGQAAGAGRISLIGARGETDRLPAQEKGVFDSESPRPEDMLQRVHDRGGWSSLINEQTLGETTRAAALEQQRREMEEKFLDDETRPITHKVTVSLADINYYEIKARIGLDRKPGSEQVLGAVAAAVVAYTQKNYRLGMPVLKSGLLAAFQQPGVRYILLETPAADELPGKPQQANFCPYIDIRINQQVPVSTVTELQVEPKNSEQDISIFQLKFRRVENETLLTHYIVYWGDKNQKRLAGSYPLATVPVGGPGAPDGGEGSDNSVYRYHEFDYSAKPVGAEYLLVYTANENGEALENAPVGL</sequence>
<name>A0A545T5S2_9GAMM</name>
<evidence type="ECO:0000313" key="2">
    <source>
        <dbReference type="Proteomes" id="UP000319732"/>
    </source>
</evidence>
<keyword evidence="2" id="KW-1185">Reference proteome</keyword>
<dbReference type="AlphaFoldDB" id="A0A545T5S2"/>
<dbReference type="Proteomes" id="UP000319732">
    <property type="component" value="Unassembled WGS sequence"/>
</dbReference>
<accession>A0A545T5S2</accession>
<gene>
    <name evidence="1" type="ORF">FKG94_17925</name>
</gene>